<dbReference type="EMBL" id="MUTJ01000022">
    <property type="protein sequence ID" value="ONU90654.1"/>
    <property type="molecule type" value="Genomic_DNA"/>
</dbReference>
<comment type="caution">
    <text evidence="2">The sequence shown here is derived from an EMBL/GenBank/DDBJ whole genome shotgun (WGS) entry which is preliminary data.</text>
</comment>
<feature type="compositionally biased region" description="Basic and acidic residues" evidence="1">
    <location>
        <begin position="58"/>
        <end position="74"/>
    </location>
</feature>
<dbReference type="Proteomes" id="UP000188543">
    <property type="component" value="Unassembled WGS sequence"/>
</dbReference>
<gene>
    <name evidence="2" type="ORF">A8E72_06530</name>
</gene>
<proteinExistence type="predicted"/>
<evidence type="ECO:0000256" key="1">
    <source>
        <dbReference type="SAM" id="MobiDB-lite"/>
    </source>
</evidence>
<organism evidence="2 3">
    <name type="scientific">Burkholderia cenocepacia</name>
    <dbReference type="NCBI Taxonomy" id="95486"/>
    <lineage>
        <taxon>Bacteria</taxon>
        <taxon>Pseudomonadati</taxon>
        <taxon>Pseudomonadota</taxon>
        <taxon>Betaproteobacteria</taxon>
        <taxon>Burkholderiales</taxon>
        <taxon>Burkholderiaceae</taxon>
        <taxon>Burkholderia</taxon>
        <taxon>Burkholderia cepacia complex</taxon>
    </lineage>
</organism>
<protein>
    <submittedName>
        <fullName evidence="2">Uncharacterized protein</fullName>
    </submittedName>
</protein>
<feature type="compositionally biased region" description="Low complexity" evidence="1">
    <location>
        <begin position="29"/>
        <end position="39"/>
    </location>
</feature>
<feature type="compositionally biased region" description="Basic and acidic residues" evidence="1">
    <location>
        <begin position="12"/>
        <end position="23"/>
    </location>
</feature>
<evidence type="ECO:0000313" key="3">
    <source>
        <dbReference type="Proteomes" id="UP000188543"/>
    </source>
</evidence>
<feature type="region of interest" description="Disordered" evidence="1">
    <location>
        <begin position="1"/>
        <end position="74"/>
    </location>
</feature>
<sequence>MKNRFNRRHRLPLGEHESSAWRRDRARRASSWPAPARRCLPPPARDREGLRTMLHRTTSRERDLRPGGFHDKRSNLPVTYAAWPFRAPGGAHRGQLYAVTTATLQS</sequence>
<reference evidence="2 3" key="1">
    <citation type="submission" date="2016-08" db="EMBL/GenBank/DDBJ databases">
        <authorList>
            <person name="Seilhamer J.J."/>
        </authorList>
    </citation>
    <scope>NUCLEOTIDE SEQUENCE [LARGE SCALE GENOMIC DNA]</scope>
    <source>
        <strain evidence="2 3">VC14762</strain>
    </source>
</reference>
<name>A0A1V2W8X4_9BURK</name>
<feature type="compositionally biased region" description="Basic residues" evidence="1">
    <location>
        <begin position="1"/>
        <end position="11"/>
    </location>
</feature>
<dbReference type="AlphaFoldDB" id="A0A1V2W8X4"/>
<evidence type="ECO:0000313" key="2">
    <source>
        <dbReference type="EMBL" id="ONU90654.1"/>
    </source>
</evidence>
<accession>A0A1V2W8X4</accession>